<keyword evidence="3" id="KW-1185">Reference proteome</keyword>
<evidence type="ECO:0000313" key="3">
    <source>
        <dbReference type="Proteomes" id="UP000032679"/>
    </source>
</evidence>
<dbReference type="AlphaFoldDB" id="A0A0D6MPS9"/>
<accession>A0A0D6MPS9</accession>
<dbReference type="STRING" id="1231623.Tasa_056_025"/>
<reference evidence="2 3" key="1">
    <citation type="submission" date="2012-10" db="EMBL/GenBank/DDBJ databases">
        <title>Genome sequencing of Tanticharoenia sakaeratensis NBRC 103193.</title>
        <authorList>
            <person name="Azuma Y."/>
            <person name="Hadano H."/>
            <person name="Hirakawa H."/>
            <person name="Matsushita K."/>
        </authorList>
    </citation>
    <scope>NUCLEOTIDE SEQUENCE [LARGE SCALE GENOMIC DNA]</scope>
    <source>
        <strain evidence="2 3">NBRC 103193</strain>
    </source>
</reference>
<gene>
    <name evidence="2" type="ORF">Tasa_056_025</name>
</gene>
<feature type="region of interest" description="Disordered" evidence="1">
    <location>
        <begin position="1"/>
        <end position="34"/>
    </location>
</feature>
<protein>
    <submittedName>
        <fullName evidence="2">Uncharacterized protein</fullName>
    </submittedName>
</protein>
<feature type="compositionally biased region" description="Basic and acidic residues" evidence="1">
    <location>
        <begin position="1"/>
        <end position="11"/>
    </location>
</feature>
<evidence type="ECO:0000256" key="1">
    <source>
        <dbReference type="SAM" id="MobiDB-lite"/>
    </source>
</evidence>
<organism evidence="2 3">
    <name type="scientific">Tanticharoenia sakaeratensis NBRC 103193</name>
    <dbReference type="NCBI Taxonomy" id="1231623"/>
    <lineage>
        <taxon>Bacteria</taxon>
        <taxon>Pseudomonadati</taxon>
        <taxon>Pseudomonadota</taxon>
        <taxon>Alphaproteobacteria</taxon>
        <taxon>Acetobacterales</taxon>
        <taxon>Acetobacteraceae</taxon>
        <taxon>Tanticharoenia</taxon>
    </lineage>
</organism>
<proteinExistence type="predicted"/>
<sequence>MIPDAGQDRGMQHLKQKRAQTSDSHRNDVTMHLPHNTVGWEEGIRLWLNRPLATGAIIEDGRDT</sequence>
<dbReference type="EMBL" id="BALE01000056">
    <property type="protein sequence ID" value="GAN55712.1"/>
    <property type="molecule type" value="Genomic_DNA"/>
</dbReference>
<comment type="caution">
    <text evidence="2">The sequence shown here is derived from an EMBL/GenBank/DDBJ whole genome shotgun (WGS) entry which is preliminary data.</text>
</comment>
<dbReference type="Proteomes" id="UP000032679">
    <property type="component" value="Unassembled WGS sequence"/>
</dbReference>
<evidence type="ECO:0000313" key="2">
    <source>
        <dbReference type="EMBL" id="GAN55712.1"/>
    </source>
</evidence>
<name>A0A0D6MPS9_9PROT</name>